<comment type="similarity">
    <text evidence="2">Belongs to the protein prenyltransferase subunit beta family.</text>
</comment>
<proteinExistence type="inferred from homology"/>
<protein>
    <recommendedName>
        <fullName evidence="8">Prenyltransferase alpha-alpha toroid domain-containing protein</fullName>
    </recommendedName>
</protein>
<keyword evidence="10" id="KW-1185">Reference proteome</keyword>
<comment type="cofactor">
    <cofactor evidence="1">
        <name>Zn(2+)</name>
        <dbReference type="ChEBI" id="CHEBI:29105"/>
    </cofactor>
</comment>
<evidence type="ECO:0000256" key="3">
    <source>
        <dbReference type="ARBA" id="ARBA00022602"/>
    </source>
</evidence>
<keyword evidence="5" id="KW-0479">Metal-binding</keyword>
<dbReference type="InterPro" id="IPR008930">
    <property type="entry name" value="Terpenoid_cyclase/PrenylTrfase"/>
</dbReference>
<organism evidence="9 10">
    <name type="scientific">Pycnoporus cinnabarinus</name>
    <name type="common">Cinnabar-red polypore</name>
    <name type="synonym">Trametes cinnabarina</name>
    <dbReference type="NCBI Taxonomy" id="5643"/>
    <lineage>
        <taxon>Eukaryota</taxon>
        <taxon>Fungi</taxon>
        <taxon>Dikarya</taxon>
        <taxon>Basidiomycota</taxon>
        <taxon>Agaricomycotina</taxon>
        <taxon>Agaricomycetes</taxon>
        <taxon>Polyporales</taxon>
        <taxon>Polyporaceae</taxon>
        <taxon>Trametes</taxon>
    </lineage>
</organism>
<dbReference type="Gene3D" id="1.50.10.20">
    <property type="match status" value="1"/>
</dbReference>
<keyword evidence="3" id="KW-0637">Prenyltransferase</keyword>
<dbReference type="PANTHER" id="PTHR11774:SF6">
    <property type="entry name" value="PROTEIN FARNESYLTRANSFERASE SUBUNIT BETA"/>
    <property type="match status" value="1"/>
</dbReference>
<evidence type="ECO:0000256" key="6">
    <source>
        <dbReference type="ARBA" id="ARBA00022737"/>
    </source>
</evidence>
<dbReference type="Proteomes" id="UP000029665">
    <property type="component" value="Unassembled WGS sequence"/>
</dbReference>
<evidence type="ECO:0000259" key="8">
    <source>
        <dbReference type="Pfam" id="PF00432"/>
    </source>
</evidence>
<evidence type="ECO:0000256" key="1">
    <source>
        <dbReference type="ARBA" id="ARBA00001947"/>
    </source>
</evidence>
<keyword evidence="7" id="KW-0862">Zinc</keyword>
<dbReference type="EMBL" id="CCBP010000351">
    <property type="protein sequence ID" value="CDO76229.1"/>
    <property type="molecule type" value="Genomic_DNA"/>
</dbReference>
<dbReference type="GO" id="GO:0004660">
    <property type="term" value="F:protein farnesyltransferase activity"/>
    <property type="evidence" value="ECO:0007669"/>
    <property type="project" value="TreeGrafter"/>
</dbReference>
<evidence type="ECO:0000256" key="7">
    <source>
        <dbReference type="ARBA" id="ARBA00022833"/>
    </source>
</evidence>
<keyword evidence="4" id="KW-0808">Transferase</keyword>
<evidence type="ECO:0000256" key="5">
    <source>
        <dbReference type="ARBA" id="ARBA00022723"/>
    </source>
</evidence>
<accession>A0A060SVK3</accession>
<keyword evidence="6" id="KW-0677">Repeat</keyword>
<feature type="domain" description="Prenyltransferase alpha-alpha toroid" evidence="8">
    <location>
        <begin position="21"/>
        <end position="124"/>
    </location>
</feature>
<dbReference type="OrthoDB" id="10261146at2759"/>
<evidence type="ECO:0000256" key="4">
    <source>
        <dbReference type="ARBA" id="ARBA00022679"/>
    </source>
</evidence>
<dbReference type="SUPFAM" id="SSF48239">
    <property type="entry name" value="Terpenoid cyclases/Protein prenyltransferases"/>
    <property type="match status" value="1"/>
</dbReference>
<dbReference type="InterPro" id="IPR001330">
    <property type="entry name" value="Prenyltrans"/>
</dbReference>
<dbReference type="Pfam" id="PF00432">
    <property type="entry name" value="Prenyltrans"/>
    <property type="match status" value="1"/>
</dbReference>
<dbReference type="PANTHER" id="PTHR11774">
    <property type="entry name" value="GERANYLGERANYL TRANSFERASE TYPE BETA SUBUNIT"/>
    <property type="match status" value="1"/>
</dbReference>
<dbReference type="AlphaFoldDB" id="A0A060SVK3"/>
<dbReference type="GO" id="GO:0005965">
    <property type="term" value="C:protein farnesyltransferase complex"/>
    <property type="evidence" value="ECO:0007669"/>
    <property type="project" value="TreeGrafter"/>
</dbReference>
<gene>
    <name evidence="9" type="ORF">BN946_scf184644.g3</name>
</gene>
<dbReference type="InterPro" id="IPR045089">
    <property type="entry name" value="PGGT1B-like"/>
</dbReference>
<dbReference type="GO" id="GO:0046872">
    <property type="term" value="F:metal ion binding"/>
    <property type="evidence" value="ECO:0007669"/>
    <property type="project" value="UniProtKB-KW"/>
</dbReference>
<reference evidence="9" key="1">
    <citation type="submission" date="2014-01" db="EMBL/GenBank/DDBJ databases">
        <title>The genome of the white-rot fungus Pycnoporus cinnabarinus: a basidiomycete model with a versatile arsenal for lignocellulosic biomass breakdown.</title>
        <authorList>
            <person name="Levasseur A."/>
            <person name="Lomascolo A."/>
            <person name="Ruiz-Duenas F.J."/>
            <person name="Uzan E."/>
            <person name="Piumi F."/>
            <person name="Kues U."/>
            <person name="Ram A.F.J."/>
            <person name="Murat C."/>
            <person name="Haon M."/>
            <person name="Benoit I."/>
            <person name="Arfi Y."/>
            <person name="Chevret D."/>
            <person name="Drula E."/>
            <person name="Kwon M.J."/>
            <person name="Gouret P."/>
            <person name="Lesage-Meessen L."/>
            <person name="Lombard V."/>
            <person name="Mariette J."/>
            <person name="Noirot C."/>
            <person name="Park J."/>
            <person name="Patyshakuliyeva A."/>
            <person name="Wieneger R.A.B."/>
            <person name="Wosten H.A.B."/>
            <person name="Martin F."/>
            <person name="Coutinho P.M."/>
            <person name="de Vries R."/>
            <person name="Martinez A.T."/>
            <person name="Klopp C."/>
            <person name="Pontarotti P."/>
            <person name="Henrissat B."/>
            <person name="Record E."/>
        </authorList>
    </citation>
    <scope>NUCLEOTIDE SEQUENCE [LARGE SCALE GENOMIC DNA]</scope>
    <source>
        <strain evidence="9">BRFM137</strain>
    </source>
</reference>
<dbReference type="HOGENOM" id="CLU_1982693_0_0_1"/>
<evidence type="ECO:0000313" key="10">
    <source>
        <dbReference type="Proteomes" id="UP000029665"/>
    </source>
</evidence>
<dbReference type="STRING" id="5643.A0A060SVK3"/>
<sequence>MSTENIIKSHIPPGGTSQAELQKRYHFEFLLRNLRQGFPERYISQDASQPWLIYWTLHGFSILGAGLDDLTKKRSIETLLALQHPDGGFSGGPGQAAHLLPTYAAVCAFAIVGRPGPGGGWDSIDR</sequence>
<name>A0A060SVK3_PYCCI</name>
<evidence type="ECO:0000313" key="9">
    <source>
        <dbReference type="EMBL" id="CDO76229.1"/>
    </source>
</evidence>
<evidence type="ECO:0000256" key="2">
    <source>
        <dbReference type="ARBA" id="ARBA00010497"/>
    </source>
</evidence>
<comment type="caution">
    <text evidence="9">The sequence shown here is derived from an EMBL/GenBank/DDBJ whole genome shotgun (WGS) entry which is preliminary data.</text>
</comment>